<name>A0ABZ3H7F0_9BACT</name>
<keyword evidence="2" id="KW-1185">Reference proteome</keyword>
<organism evidence="1 2">
    <name type="scientific">Sulfurimonas diazotrophicus</name>
    <dbReference type="NCBI Taxonomy" id="3131939"/>
    <lineage>
        <taxon>Bacteria</taxon>
        <taxon>Pseudomonadati</taxon>
        <taxon>Campylobacterota</taxon>
        <taxon>Epsilonproteobacteria</taxon>
        <taxon>Campylobacterales</taxon>
        <taxon>Sulfurimonadaceae</taxon>
        <taxon>Sulfurimonas</taxon>
    </lineage>
</organism>
<proteinExistence type="predicted"/>
<sequence>MSEESVEMSETGMDMSEPISKTRILRSVMKAIYNLADEENYSVYEAEDIAFYLGLDQKLVDEAIETLWDAGCLNHCMTEDDDGTTTYCLTDKAIDMVELG</sequence>
<accession>A0ABZ3H7F0</accession>
<evidence type="ECO:0000313" key="2">
    <source>
        <dbReference type="Proteomes" id="UP001447842"/>
    </source>
</evidence>
<protein>
    <recommendedName>
        <fullName evidence="3">ArsR family transcriptional regulator</fullName>
    </recommendedName>
</protein>
<evidence type="ECO:0000313" key="1">
    <source>
        <dbReference type="EMBL" id="XAU14064.1"/>
    </source>
</evidence>
<dbReference type="RefSeq" id="WP_231018219.1">
    <property type="nucleotide sequence ID" value="NZ_CP147920.1"/>
</dbReference>
<evidence type="ECO:0008006" key="3">
    <source>
        <dbReference type="Google" id="ProtNLM"/>
    </source>
</evidence>
<reference evidence="1 2" key="1">
    <citation type="submission" date="2024-03" db="EMBL/GenBank/DDBJ databases">
        <title>Sulfurimonas sp. HSL3-1.</title>
        <authorList>
            <person name="Wang S."/>
        </authorList>
    </citation>
    <scope>NUCLEOTIDE SEQUENCE [LARGE SCALE GENOMIC DNA]</scope>
    <source>
        <strain evidence="1 2">HSL3-1</strain>
    </source>
</reference>
<dbReference type="Proteomes" id="UP001447842">
    <property type="component" value="Chromosome"/>
</dbReference>
<gene>
    <name evidence="1" type="ORF">WCY31_07320</name>
</gene>
<dbReference type="EMBL" id="CP147920">
    <property type="protein sequence ID" value="XAU14064.1"/>
    <property type="molecule type" value="Genomic_DNA"/>
</dbReference>